<feature type="domain" description="DUF1266" evidence="1">
    <location>
        <begin position="41"/>
        <end position="216"/>
    </location>
</feature>
<dbReference type="RefSeq" id="WP_095835150.1">
    <property type="nucleotide sequence ID" value="NZ_CP014137.1"/>
</dbReference>
<evidence type="ECO:0000313" key="3">
    <source>
        <dbReference type="Proteomes" id="UP000285972"/>
    </source>
</evidence>
<dbReference type="AlphaFoldDB" id="A0AAE8ETF2"/>
<evidence type="ECO:0000313" key="2">
    <source>
        <dbReference type="EMBL" id="RLM27924.1"/>
    </source>
</evidence>
<accession>A0AAE8ETF2</accession>
<evidence type="ECO:0000259" key="1">
    <source>
        <dbReference type="Pfam" id="PF06889"/>
    </source>
</evidence>
<dbReference type="EMBL" id="MJLX01000009">
    <property type="protein sequence ID" value="RLM27924.1"/>
    <property type="molecule type" value="Genomic_DNA"/>
</dbReference>
<dbReference type="GeneID" id="70908725"/>
<gene>
    <name evidence="2" type="ORF">BIY26_05305</name>
</gene>
<organism evidence="2 3">
    <name type="scientific">Brenneria goodwinii</name>
    <dbReference type="NCBI Taxonomy" id="1109412"/>
    <lineage>
        <taxon>Bacteria</taxon>
        <taxon>Pseudomonadati</taxon>
        <taxon>Pseudomonadota</taxon>
        <taxon>Gammaproteobacteria</taxon>
        <taxon>Enterobacterales</taxon>
        <taxon>Pectobacteriaceae</taxon>
        <taxon>Brenneria</taxon>
    </lineage>
</organism>
<dbReference type="InterPro" id="IPR009677">
    <property type="entry name" value="DUF1266"/>
</dbReference>
<proteinExistence type="predicted"/>
<dbReference type="Pfam" id="PF06889">
    <property type="entry name" value="DUF1266"/>
    <property type="match status" value="1"/>
</dbReference>
<reference evidence="2 3" key="1">
    <citation type="submission" date="2016-09" db="EMBL/GenBank/DDBJ databases">
        <authorList>
            <person name="Doonan J."/>
            <person name="Pachebat J.A."/>
            <person name="Golyshin P.N."/>
            <person name="Denman S."/>
            <person name="Mcdonald J.E."/>
        </authorList>
    </citation>
    <scope>NUCLEOTIDE SEQUENCE [LARGE SCALE GENOMIC DNA]</scope>
    <source>
        <strain evidence="2 3">FRB141</strain>
    </source>
</reference>
<protein>
    <recommendedName>
        <fullName evidence="1">DUF1266 domain-containing protein</fullName>
    </recommendedName>
</protein>
<sequence>MESEHQRWLLALSAPMAALNLKYGANYGVHSLYPPGSTVNISDSWGIDSRDSLIAMINRMTDDGHAESLAYHYFLWHHISLADWQDYCAHQPPEQQAVMTLIGETAVLCGEGGIRAWDLGRMSFLSRVGVLNGWINETESLWIHTRLADRARYYYRSWQNYFAAFFVGRTYWLASDEEDPTLQRYAHSHHTEDPSYINQISSLYTHPDSPIHDLEWDVDVFQIDRPESLSGVEI</sequence>
<dbReference type="KEGG" id="bgj:AWC36_18065"/>
<comment type="caution">
    <text evidence="2">The sequence shown here is derived from an EMBL/GenBank/DDBJ whole genome shotgun (WGS) entry which is preliminary data.</text>
</comment>
<name>A0AAE8ETF2_9GAMM</name>
<dbReference type="Proteomes" id="UP000285972">
    <property type="component" value="Unassembled WGS sequence"/>
</dbReference>